<dbReference type="STRING" id="1209989.TepRe1_1792"/>
<evidence type="ECO:0000259" key="4">
    <source>
        <dbReference type="PROSITE" id="PS50984"/>
    </source>
</evidence>
<keyword evidence="2" id="KW-0819">tRNA processing</keyword>
<dbReference type="PROSITE" id="PS50984">
    <property type="entry name" value="TRUD"/>
    <property type="match status" value="1"/>
</dbReference>
<evidence type="ECO:0000313" key="6">
    <source>
        <dbReference type="Proteomes" id="UP000010802"/>
    </source>
</evidence>
<dbReference type="InterPro" id="IPR020103">
    <property type="entry name" value="PsdUridine_synth_cat_dom_sf"/>
</dbReference>
<organism evidence="5 6">
    <name type="scientific">Tepidanaerobacter acetatoxydans (strain DSM 21804 / JCM 16047 / Re1)</name>
    <dbReference type="NCBI Taxonomy" id="1209989"/>
    <lineage>
        <taxon>Bacteria</taxon>
        <taxon>Bacillati</taxon>
        <taxon>Bacillota</taxon>
        <taxon>Clostridia</taxon>
        <taxon>Thermosediminibacterales</taxon>
        <taxon>Tepidanaerobacteraceae</taxon>
        <taxon>Tepidanaerobacter</taxon>
    </lineage>
</organism>
<dbReference type="InterPro" id="IPR011760">
    <property type="entry name" value="PsdUridine_synth_TruD_insert"/>
</dbReference>
<dbReference type="AlphaFoldDB" id="F4LXJ4"/>
<dbReference type="GO" id="GO:0003723">
    <property type="term" value="F:RNA binding"/>
    <property type="evidence" value="ECO:0007669"/>
    <property type="project" value="InterPro"/>
</dbReference>
<feature type="domain" description="TRUD" evidence="4">
    <location>
        <begin position="135"/>
        <end position="344"/>
    </location>
</feature>
<dbReference type="HOGENOM" id="CLU_005281_4_1_9"/>
<accession>F4LXJ4</accession>
<dbReference type="InterPro" id="IPR001656">
    <property type="entry name" value="PsdUridine_synth_TruD"/>
</dbReference>
<dbReference type="KEGG" id="tep:TepRe1_1792"/>
<dbReference type="Gene3D" id="3.30.2350.20">
    <property type="entry name" value="TruD, catalytic domain"/>
    <property type="match status" value="2"/>
</dbReference>
<protein>
    <submittedName>
        <fullName evidence="5">tRNA pseudouridine synthase D TruD</fullName>
    </submittedName>
</protein>
<dbReference type="PANTHER" id="PTHR13326:SF21">
    <property type="entry name" value="PSEUDOURIDYLATE SYNTHASE PUS7L"/>
    <property type="match status" value="1"/>
</dbReference>
<dbReference type="Proteomes" id="UP000010802">
    <property type="component" value="Chromosome"/>
</dbReference>
<comment type="similarity">
    <text evidence="1">Belongs to the pseudouridine synthase TruD family.</text>
</comment>
<gene>
    <name evidence="5" type="ordered locus">TEPIRE1_1932</name>
</gene>
<dbReference type="OrthoDB" id="1550679at2"/>
<name>F4LXJ4_TEPAE</name>
<dbReference type="GO" id="GO:0140098">
    <property type="term" value="F:catalytic activity, acting on RNA"/>
    <property type="evidence" value="ECO:0007669"/>
    <property type="project" value="UniProtKB-ARBA"/>
</dbReference>
<keyword evidence="6" id="KW-1185">Reference proteome</keyword>
<dbReference type="EMBL" id="HF563609">
    <property type="protein sequence ID" value="CCP26749.1"/>
    <property type="molecule type" value="Genomic_DNA"/>
</dbReference>
<dbReference type="SUPFAM" id="SSF55120">
    <property type="entry name" value="Pseudouridine synthase"/>
    <property type="match status" value="1"/>
</dbReference>
<keyword evidence="3" id="KW-0413">Isomerase</keyword>
<dbReference type="Pfam" id="PF01142">
    <property type="entry name" value="TruD"/>
    <property type="match status" value="1"/>
</dbReference>
<dbReference type="NCBIfam" id="TIGR00094">
    <property type="entry name" value="tRNA_TruD_broad"/>
    <property type="match status" value="1"/>
</dbReference>
<dbReference type="InterPro" id="IPR042214">
    <property type="entry name" value="TruD_catalytic"/>
</dbReference>
<evidence type="ECO:0000256" key="1">
    <source>
        <dbReference type="ARBA" id="ARBA00007953"/>
    </source>
</evidence>
<dbReference type="PANTHER" id="PTHR13326">
    <property type="entry name" value="TRNA PSEUDOURIDINE SYNTHASE D"/>
    <property type="match status" value="1"/>
</dbReference>
<evidence type="ECO:0000256" key="3">
    <source>
        <dbReference type="ARBA" id="ARBA00023235"/>
    </source>
</evidence>
<dbReference type="InterPro" id="IPR020119">
    <property type="entry name" value="PsdUridine_synth_TruD_CS"/>
</dbReference>
<dbReference type="GO" id="GO:0008033">
    <property type="term" value="P:tRNA processing"/>
    <property type="evidence" value="ECO:0007669"/>
    <property type="project" value="UniProtKB-KW"/>
</dbReference>
<evidence type="ECO:0000256" key="2">
    <source>
        <dbReference type="ARBA" id="ARBA00022694"/>
    </source>
</evidence>
<accession>L0S2R4</accession>
<sequence>MKIKATTEDFIVKELIDLEIKDDGAYRIYLLEKRHWNTMDALLAIARQNKMPMARIGYGGRKDRHALTYQYISVPREYDLSFNMPKIKLTFIGFADDYVSPAILKGNYFELTLRKIPTAQKTSVAKRLNEVARCGFPNYFDDQRFGSVINPEEFLAERIIRKHYKGALKLYLTSIYPEDRGKEKERKRAIEKQWGDWQAILPLCRTAAEKDIVKILAKGESKYQLVKAINAIPKEELSMHFSAYQSFLWNQSLERILLQYITNPIKIKGRIMNYYFYETLEENTLNTLKQLNIPTVSYKIFGDPKAIDAVLEVLSERNLKPSDFNLTKIRKSFFKTFPRPAITIPKFLRTVPLDSSDILQSFAKDDIYPGYLKLKIRFILPPGSFATMLVKSLES</sequence>
<dbReference type="eggNOG" id="COG0585">
    <property type="taxonomic scope" value="Bacteria"/>
</dbReference>
<dbReference type="KEGG" id="tae:TepiRe1_1932"/>
<reference evidence="6" key="1">
    <citation type="journal article" date="2013" name="Genome Announc.">
        <title>First genome sequence of a syntrophic acetate-oxidizing bacterium, Tepidanaerobacter acetatoxydans strain Re1.</title>
        <authorList>
            <person name="Manzoor S."/>
            <person name="Bongcam-Rudloff E."/>
            <person name="Schnurer A."/>
            <person name="Muller B."/>
        </authorList>
    </citation>
    <scope>NUCLEOTIDE SEQUENCE [LARGE SCALE GENOMIC DNA]</scope>
    <source>
        <strain evidence="6">Re1</strain>
    </source>
</reference>
<dbReference type="PATRIC" id="fig|1209989.3.peg.2232"/>
<dbReference type="GO" id="GO:0001522">
    <property type="term" value="P:pseudouridine synthesis"/>
    <property type="evidence" value="ECO:0007669"/>
    <property type="project" value="InterPro"/>
</dbReference>
<dbReference type="PROSITE" id="PS01268">
    <property type="entry name" value="UPF0024"/>
    <property type="match status" value="1"/>
</dbReference>
<proteinExistence type="inferred from homology"/>
<dbReference type="RefSeq" id="WP_013778845.1">
    <property type="nucleotide sequence ID" value="NC_015519.1"/>
</dbReference>
<dbReference type="GO" id="GO:0009982">
    <property type="term" value="F:pseudouridine synthase activity"/>
    <property type="evidence" value="ECO:0007669"/>
    <property type="project" value="InterPro"/>
</dbReference>
<evidence type="ECO:0000313" key="5">
    <source>
        <dbReference type="EMBL" id="CCP26749.1"/>
    </source>
</evidence>